<comment type="caution">
    <text evidence="12">The sequence shown here is derived from an EMBL/GenBank/DDBJ whole genome shotgun (WGS) entry which is preliminary data.</text>
</comment>
<organism evidence="12 13">
    <name type="scientific">Candidatus Doudnabacteria bacterium RIFCSPHIGHO2_01_52_17</name>
    <dbReference type="NCBI Taxonomy" id="1817820"/>
    <lineage>
        <taxon>Bacteria</taxon>
        <taxon>Candidatus Doudnaibacteriota</taxon>
    </lineage>
</organism>
<dbReference type="InterPro" id="IPR012932">
    <property type="entry name" value="VKOR"/>
</dbReference>
<evidence type="ECO:0000313" key="13">
    <source>
        <dbReference type="Proteomes" id="UP000176547"/>
    </source>
</evidence>
<dbReference type="EMBL" id="MFEG01000059">
    <property type="protein sequence ID" value="OGE74557.1"/>
    <property type="molecule type" value="Genomic_DNA"/>
</dbReference>
<keyword evidence="3 10" id="KW-0812">Transmembrane</keyword>
<keyword evidence="8" id="KW-1015">Disulfide bond</keyword>
<feature type="transmembrane region" description="Helical" evidence="10">
    <location>
        <begin position="77"/>
        <end position="98"/>
    </location>
</feature>
<comment type="similarity">
    <text evidence="2">Belongs to the VKOR family.</text>
</comment>
<keyword evidence="9" id="KW-0676">Redox-active center</keyword>
<evidence type="ECO:0000256" key="4">
    <source>
        <dbReference type="ARBA" id="ARBA00022719"/>
    </source>
</evidence>
<evidence type="ECO:0000256" key="6">
    <source>
        <dbReference type="ARBA" id="ARBA00023002"/>
    </source>
</evidence>
<keyword evidence="6" id="KW-0560">Oxidoreductase</keyword>
<accession>A0A1F5NA70</accession>
<keyword evidence="4" id="KW-0874">Quinone</keyword>
<dbReference type="GO" id="GO:0016020">
    <property type="term" value="C:membrane"/>
    <property type="evidence" value="ECO:0007669"/>
    <property type="project" value="UniProtKB-SubCell"/>
</dbReference>
<evidence type="ECO:0000256" key="3">
    <source>
        <dbReference type="ARBA" id="ARBA00022692"/>
    </source>
</evidence>
<comment type="subcellular location">
    <subcellularLocation>
        <location evidence="1">Membrane</location>
        <topology evidence="1">Multi-pass membrane protein</topology>
    </subcellularLocation>
</comment>
<gene>
    <name evidence="12" type="ORF">A3K06_02620</name>
</gene>
<proteinExistence type="inferred from homology"/>
<dbReference type="Pfam" id="PF07884">
    <property type="entry name" value="VKOR"/>
    <property type="match status" value="1"/>
</dbReference>
<evidence type="ECO:0000256" key="5">
    <source>
        <dbReference type="ARBA" id="ARBA00022989"/>
    </source>
</evidence>
<name>A0A1F5NA70_9BACT</name>
<feature type="transmembrane region" description="Helical" evidence="10">
    <location>
        <begin position="20"/>
        <end position="40"/>
    </location>
</feature>
<evidence type="ECO:0000313" key="12">
    <source>
        <dbReference type="EMBL" id="OGE74557.1"/>
    </source>
</evidence>
<evidence type="ECO:0000256" key="9">
    <source>
        <dbReference type="ARBA" id="ARBA00023284"/>
    </source>
</evidence>
<dbReference type="Gene3D" id="1.20.1440.130">
    <property type="entry name" value="VKOR domain"/>
    <property type="match status" value="1"/>
</dbReference>
<evidence type="ECO:0000256" key="2">
    <source>
        <dbReference type="ARBA" id="ARBA00006214"/>
    </source>
</evidence>
<evidence type="ECO:0000256" key="10">
    <source>
        <dbReference type="SAM" id="Phobius"/>
    </source>
</evidence>
<evidence type="ECO:0000256" key="8">
    <source>
        <dbReference type="ARBA" id="ARBA00023157"/>
    </source>
</evidence>
<keyword evidence="5 10" id="KW-1133">Transmembrane helix</keyword>
<protein>
    <recommendedName>
        <fullName evidence="11">Vitamin K epoxide reductase domain-containing protein</fullName>
    </recommendedName>
</protein>
<feature type="transmembrane region" description="Helical" evidence="10">
    <location>
        <begin position="52"/>
        <end position="71"/>
    </location>
</feature>
<reference evidence="12 13" key="1">
    <citation type="journal article" date="2016" name="Nat. Commun.">
        <title>Thousands of microbial genomes shed light on interconnected biogeochemical processes in an aquifer system.</title>
        <authorList>
            <person name="Anantharaman K."/>
            <person name="Brown C.T."/>
            <person name="Hug L.A."/>
            <person name="Sharon I."/>
            <person name="Castelle C.J."/>
            <person name="Probst A.J."/>
            <person name="Thomas B.C."/>
            <person name="Singh A."/>
            <person name="Wilkins M.J."/>
            <person name="Karaoz U."/>
            <person name="Brodie E.L."/>
            <person name="Williams K.H."/>
            <person name="Hubbard S.S."/>
            <person name="Banfield J.F."/>
        </authorList>
    </citation>
    <scope>NUCLEOTIDE SEQUENCE [LARGE SCALE GENOMIC DNA]</scope>
</reference>
<keyword evidence="7 10" id="KW-0472">Membrane</keyword>
<dbReference type="Proteomes" id="UP000176547">
    <property type="component" value="Unassembled WGS sequence"/>
</dbReference>
<dbReference type="InterPro" id="IPR038354">
    <property type="entry name" value="VKOR_sf"/>
</dbReference>
<sequence>MFFPEEWCHKVQYSPYSRTLGIPNSFAGLGIYAAILILTFMHAGGSVSFTPVAWLIYLGFAFSVYFLFIQAFVLKAFCTWCVLSAADFTLLLLTVIYLV</sequence>
<feature type="domain" description="Vitamin K epoxide reductase" evidence="11">
    <location>
        <begin position="8"/>
        <end position="94"/>
    </location>
</feature>
<dbReference type="AlphaFoldDB" id="A0A1F5NA70"/>
<evidence type="ECO:0000259" key="11">
    <source>
        <dbReference type="Pfam" id="PF07884"/>
    </source>
</evidence>
<dbReference type="GO" id="GO:0048038">
    <property type="term" value="F:quinone binding"/>
    <property type="evidence" value="ECO:0007669"/>
    <property type="project" value="UniProtKB-KW"/>
</dbReference>
<dbReference type="GO" id="GO:0016491">
    <property type="term" value="F:oxidoreductase activity"/>
    <property type="evidence" value="ECO:0007669"/>
    <property type="project" value="UniProtKB-KW"/>
</dbReference>
<evidence type="ECO:0000256" key="7">
    <source>
        <dbReference type="ARBA" id="ARBA00023136"/>
    </source>
</evidence>
<evidence type="ECO:0000256" key="1">
    <source>
        <dbReference type="ARBA" id="ARBA00004141"/>
    </source>
</evidence>